<name>A0A7X0VTU1_9BACL</name>
<keyword evidence="4" id="KW-1185">Reference proteome</keyword>
<gene>
    <name evidence="3" type="primary">vanZ</name>
    <name evidence="3" type="ORF">H7C18_05025</name>
</gene>
<dbReference type="RefSeq" id="WP_185127932.1">
    <property type="nucleotide sequence ID" value="NZ_JACJVO010000006.1"/>
</dbReference>
<protein>
    <submittedName>
        <fullName evidence="3">VanZ family protein</fullName>
    </submittedName>
</protein>
<feature type="transmembrane region" description="Helical" evidence="1">
    <location>
        <begin position="61"/>
        <end position="78"/>
    </location>
</feature>
<feature type="transmembrane region" description="Helical" evidence="1">
    <location>
        <begin position="116"/>
        <end position="133"/>
    </location>
</feature>
<dbReference type="EMBL" id="JACJVO010000006">
    <property type="protein sequence ID" value="MBB6730254.1"/>
    <property type="molecule type" value="Genomic_DNA"/>
</dbReference>
<keyword evidence="1" id="KW-0472">Membrane</keyword>
<comment type="caution">
    <text evidence="3">The sequence shown here is derived from an EMBL/GenBank/DDBJ whole genome shotgun (WGS) entry which is preliminary data.</text>
</comment>
<accession>A0A7X0VTU1</accession>
<dbReference type="Proteomes" id="UP000564644">
    <property type="component" value="Unassembled WGS sequence"/>
</dbReference>
<reference evidence="3 4" key="1">
    <citation type="submission" date="2020-08" db="EMBL/GenBank/DDBJ databases">
        <title>Cohnella phylogeny.</title>
        <authorList>
            <person name="Dunlap C."/>
        </authorList>
    </citation>
    <scope>NUCLEOTIDE SEQUENCE [LARGE SCALE GENOMIC DNA]</scope>
    <source>
        <strain evidence="3 4">CBP 2801</strain>
    </source>
</reference>
<sequence>MQTQATSSSKPPRPLLRWLPAILVMAAIFALSSRTGGQLDTWLPWFQDLFPGLTSFNPVHYFAYFGLSVAFAIGFGFSRLNVSRGLAVILLCVAYGATDEWHQSFVPLRSPDVNDLLHDGIGAAAAVILLWLWRFARMRRGSRNYSRS</sequence>
<dbReference type="Pfam" id="PF04892">
    <property type="entry name" value="VanZ"/>
    <property type="match status" value="1"/>
</dbReference>
<feature type="transmembrane region" description="Helical" evidence="1">
    <location>
        <begin position="85"/>
        <end position="104"/>
    </location>
</feature>
<evidence type="ECO:0000313" key="4">
    <source>
        <dbReference type="Proteomes" id="UP000564644"/>
    </source>
</evidence>
<evidence type="ECO:0000313" key="3">
    <source>
        <dbReference type="EMBL" id="MBB6730254.1"/>
    </source>
</evidence>
<dbReference type="AlphaFoldDB" id="A0A7X0VTU1"/>
<evidence type="ECO:0000259" key="2">
    <source>
        <dbReference type="Pfam" id="PF04892"/>
    </source>
</evidence>
<keyword evidence="1" id="KW-1133">Transmembrane helix</keyword>
<dbReference type="InterPro" id="IPR006976">
    <property type="entry name" value="VanZ-like"/>
</dbReference>
<feature type="domain" description="VanZ-like" evidence="2">
    <location>
        <begin position="19"/>
        <end position="133"/>
    </location>
</feature>
<proteinExistence type="predicted"/>
<evidence type="ECO:0000256" key="1">
    <source>
        <dbReference type="SAM" id="Phobius"/>
    </source>
</evidence>
<organism evidence="3 4">
    <name type="scientific">Cohnella zeiphila</name>
    <dbReference type="NCBI Taxonomy" id="2761120"/>
    <lineage>
        <taxon>Bacteria</taxon>
        <taxon>Bacillati</taxon>
        <taxon>Bacillota</taxon>
        <taxon>Bacilli</taxon>
        <taxon>Bacillales</taxon>
        <taxon>Paenibacillaceae</taxon>
        <taxon>Cohnella</taxon>
    </lineage>
</organism>
<keyword evidence="1" id="KW-0812">Transmembrane</keyword>
<dbReference type="NCBIfam" id="NF037970">
    <property type="entry name" value="vanZ_1"/>
    <property type="match status" value="1"/>
</dbReference>